<dbReference type="EMBL" id="JH767600">
    <property type="protein sequence ID" value="EON68710.1"/>
    <property type="molecule type" value="Genomic_DNA"/>
</dbReference>
<dbReference type="HOGENOM" id="CLU_126642_1_1_1"/>
<dbReference type="Proteomes" id="UP000016924">
    <property type="component" value="Unassembled WGS sequence"/>
</dbReference>
<gene>
    <name evidence="2" type="ORF">W97_07968</name>
</gene>
<name>R7Z3E2_CONA1</name>
<dbReference type="AlphaFoldDB" id="R7Z3E2"/>
<proteinExistence type="predicted"/>
<dbReference type="RefSeq" id="XP_007784027.1">
    <property type="nucleotide sequence ID" value="XM_007785837.1"/>
</dbReference>
<feature type="region of interest" description="Disordered" evidence="1">
    <location>
        <begin position="66"/>
        <end position="85"/>
    </location>
</feature>
<reference evidence="3" key="1">
    <citation type="submission" date="2012-06" db="EMBL/GenBank/DDBJ databases">
        <title>The genome sequence of Coniosporium apollinis CBS 100218.</title>
        <authorList>
            <consortium name="The Broad Institute Genome Sequencing Platform"/>
            <person name="Cuomo C."/>
            <person name="Gorbushina A."/>
            <person name="Noack S."/>
            <person name="Walker B."/>
            <person name="Young S.K."/>
            <person name="Zeng Q."/>
            <person name="Gargeya S."/>
            <person name="Fitzgerald M."/>
            <person name="Haas B."/>
            <person name="Abouelleil A."/>
            <person name="Alvarado L."/>
            <person name="Arachchi H.M."/>
            <person name="Berlin A.M."/>
            <person name="Chapman S.B."/>
            <person name="Goldberg J."/>
            <person name="Griggs A."/>
            <person name="Gujja S."/>
            <person name="Hansen M."/>
            <person name="Howarth C."/>
            <person name="Imamovic A."/>
            <person name="Larimer J."/>
            <person name="McCowan C."/>
            <person name="Montmayeur A."/>
            <person name="Murphy C."/>
            <person name="Neiman D."/>
            <person name="Pearson M."/>
            <person name="Priest M."/>
            <person name="Roberts A."/>
            <person name="Saif S."/>
            <person name="Shea T."/>
            <person name="Sisk P."/>
            <person name="Sykes S."/>
            <person name="Wortman J."/>
            <person name="Nusbaum C."/>
            <person name="Birren B."/>
        </authorList>
    </citation>
    <scope>NUCLEOTIDE SEQUENCE [LARGE SCALE GENOMIC DNA]</scope>
    <source>
        <strain evidence="3">CBS 100218</strain>
    </source>
</reference>
<evidence type="ECO:0000256" key="1">
    <source>
        <dbReference type="SAM" id="MobiDB-lite"/>
    </source>
</evidence>
<protein>
    <submittedName>
        <fullName evidence="2">Uncharacterized protein</fullName>
    </submittedName>
</protein>
<keyword evidence="3" id="KW-1185">Reference proteome</keyword>
<sequence>MAASVNSYFVPGYGISRTVIQHEIRYYCGSDAIVRRYTHEGRDGFLVTTSGPPLTQAQIEDIKNASRDYEERQAGRGRDGAGLFVNRPIPVGQQVRRSS</sequence>
<feature type="compositionally biased region" description="Basic and acidic residues" evidence="1">
    <location>
        <begin position="66"/>
        <end position="79"/>
    </location>
</feature>
<dbReference type="GeneID" id="19905279"/>
<dbReference type="PANTHER" id="PTHR39609">
    <property type="entry name" value="RFEG-RELATED"/>
    <property type="match status" value="1"/>
</dbReference>
<dbReference type="PANTHER" id="PTHR39609:SF2">
    <property type="entry name" value="TRANSCRIPTION FACTOR RFEG"/>
    <property type="match status" value="1"/>
</dbReference>
<evidence type="ECO:0000313" key="2">
    <source>
        <dbReference type="EMBL" id="EON68710.1"/>
    </source>
</evidence>
<evidence type="ECO:0000313" key="3">
    <source>
        <dbReference type="Proteomes" id="UP000016924"/>
    </source>
</evidence>
<dbReference type="OrthoDB" id="3827557at2759"/>
<dbReference type="STRING" id="1168221.R7Z3E2"/>
<dbReference type="eggNOG" id="ENOG502SE6U">
    <property type="taxonomic scope" value="Eukaryota"/>
</dbReference>
<accession>R7Z3E2</accession>
<organism evidence="2 3">
    <name type="scientific">Coniosporium apollinis (strain CBS 100218)</name>
    <name type="common">Rock-inhabiting black yeast</name>
    <dbReference type="NCBI Taxonomy" id="1168221"/>
    <lineage>
        <taxon>Eukaryota</taxon>
        <taxon>Fungi</taxon>
        <taxon>Dikarya</taxon>
        <taxon>Ascomycota</taxon>
        <taxon>Pezizomycotina</taxon>
        <taxon>Dothideomycetes</taxon>
        <taxon>Dothideomycetes incertae sedis</taxon>
        <taxon>Coniosporium</taxon>
    </lineage>
</organism>